<keyword evidence="7 11" id="KW-1133">Transmembrane helix</keyword>
<name>A0ABV6BDH4_9GAMM</name>
<evidence type="ECO:0000256" key="6">
    <source>
        <dbReference type="ARBA" id="ARBA00022692"/>
    </source>
</evidence>
<evidence type="ECO:0000256" key="5">
    <source>
        <dbReference type="ARBA" id="ARBA00022519"/>
    </source>
</evidence>
<dbReference type="Gene3D" id="3.55.40.10">
    <property type="entry name" value="minor pseudopilin epsh domain"/>
    <property type="match status" value="1"/>
</dbReference>
<feature type="domain" description="General secretion pathway GspH" evidence="12">
    <location>
        <begin position="54"/>
        <end position="159"/>
    </location>
</feature>
<evidence type="ECO:0000256" key="10">
    <source>
        <dbReference type="ARBA" id="ARBA00030775"/>
    </source>
</evidence>
<evidence type="ECO:0000313" key="13">
    <source>
        <dbReference type="EMBL" id="MFC0048926.1"/>
    </source>
</evidence>
<evidence type="ECO:0000259" key="12">
    <source>
        <dbReference type="Pfam" id="PF12019"/>
    </source>
</evidence>
<dbReference type="RefSeq" id="WP_377243864.1">
    <property type="nucleotide sequence ID" value="NZ_JBHLXP010000003.1"/>
</dbReference>
<dbReference type="Proteomes" id="UP001589813">
    <property type="component" value="Unassembled WGS sequence"/>
</dbReference>
<keyword evidence="5" id="KW-0997">Cell inner membrane</keyword>
<proteinExistence type="inferred from homology"/>
<keyword evidence="6 11" id="KW-0812">Transmembrane</keyword>
<dbReference type="InterPro" id="IPR012902">
    <property type="entry name" value="N_methyl_site"/>
</dbReference>
<gene>
    <name evidence="13" type="ORF">ACFFJP_11585</name>
</gene>
<comment type="subcellular location">
    <subcellularLocation>
        <location evidence="1">Cell inner membrane</location>
        <topology evidence="1">Single-pass membrane protein</topology>
    </subcellularLocation>
</comment>
<keyword evidence="14" id="KW-1185">Reference proteome</keyword>
<dbReference type="NCBIfam" id="TIGR02532">
    <property type="entry name" value="IV_pilin_GFxxxE"/>
    <property type="match status" value="1"/>
</dbReference>
<comment type="caution">
    <text evidence="13">The sequence shown here is derived from an EMBL/GenBank/DDBJ whole genome shotgun (WGS) entry which is preliminary data.</text>
</comment>
<accession>A0ABV6BDH4</accession>
<evidence type="ECO:0000256" key="2">
    <source>
        <dbReference type="ARBA" id="ARBA00021549"/>
    </source>
</evidence>
<organism evidence="13 14">
    <name type="scientific">Rheinheimera tilapiae</name>
    <dbReference type="NCBI Taxonomy" id="875043"/>
    <lineage>
        <taxon>Bacteria</taxon>
        <taxon>Pseudomonadati</taxon>
        <taxon>Pseudomonadota</taxon>
        <taxon>Gammaproteobacteria</taxon>
        <taxon>Chromatiales</taxon>
        <taxon>Chromatiaceae</taxon>
        <taxon>Rheinheimera</taxon>
    </lineage>
</organism>
<evidence type="ECO:0000256" key="11">
    <source>
        <dbReference type="SAM" id="Phobius"/>
    </source>
</evidence>
<dbReference type="InterPro" id="IPR045584">
    <property type="entry name" value="Pilin-like"/>
</dbReference>
<feature type="transmembrane region" description="Helical" evidence="11">
    <location>
        <begin position="16"/>
        <end position="37"/>
    </location>
</feature>
<dbReference type="EMBL" id="JBHLXP010000003">
    <property type="protein sequence ID" value="MFC0048926.1"/>
    <property type="molecule type" value="Genomic_DNA"/>
</dbReference>
<evidence type="ECO:0000256" key="8">
    <source>
        <dbReference type="ARBA" id="ARBA00023136"/>
    </source>
</evidence>
<dbReference type="SUPFAM" id="SSF54523">
    <property type="entry name" value="Pili subunits"/>
    <property type="match status" value="1"/>
</dbReference>
<evidence type="ECO:0000256" key="4">
    <source>
        <dbReference type="ARBA" id="ARBA00022481"/>
    </source>
</evidence>
<reference evidence="13 14" key="1">
    <citation type="submission" date="2024-09" db="EMBL/GenBank/DDBJ databases">
        <authorList>
            <person name="Sun Q."/>
            <person name="Mori K."/>
        </authorList>
    </citation>
    <scope>NUCLEOTIDE SEQUENCE [LARGE SCALE GENOMIC DNA]</scope>
    <source>
        <strain evidence="13 14">KCTC 23315</strain>
    </source>
</reference>
<evidence type="ECO:0000256" key="3">
    <source>
        <dbReference type="ARBA" id="ARBA00022475"/>
    </source>
</evidence>
<protein>
    <recommendedName>
        <fullName evidence="2">Type II secretion system protein H</fullName>
    </recommendedName>
    <alternativeName>
        <fullName evidence="10">General secretion pathway protein H</fullName>
    </alternativeName>
</protein>
<evidence type="ECO:0000256" key="9">
    <source>
        <dbReference type="ARBA" id="ARBA00025772"/>
    </source>
</evidence>
<dbReference type="InterPro" id="IPR022346">
    <property type="entry name" value="T2SS_GspH"/>
</dbReference>
<sequence>MAYPSHPASSAAADPAFTLTEVAVCLAIFAILALLAIPSLTELFARQHAERFMQQFRQQLSYARVQAVSLGDVITVCPRQSLQCDGRWTDTPVQIFNTDPTASVLKQIDALKPQHRLYYNRELLEFRADGSLNALQNGTFVYCVAQYSWYASLSLSQSGRSQLEWHEQPCPH</sequence>
<evidence type="ECO:0000256" key="1">
    <source>
        <dbReference type="ARBA" id="ARBA00004377"/>
    </source>
</evidence>
<comment type="similarity">
    <text evidence="9">Belongs to the GSP H family.</text>
</comment>
<evidence type="ECO:0000313" key="14">
    <source>
        <dbReference type="Proteomes" id="UP001589813"/>
    </source>
</evidence>
<keyword evidence="3" id="KW-1003">Cell membrane</keyword>
<evidence type="ECO:0000256" key="7">
    <source>
        <dbReference type="ARBA" id="ARBA00022989"/>
    </source>
</evidence>
<keyword evidence="8 11" id="KW-0472">Membrane</keyword>
<keyword evidence="4" id="KW-0488">Methylation</keyword>
<dbReference type="Pfam" id="PF12019">
    <property type="entry name" value="GspH"/>
    <property type="match status" value="1"/>
</dbReference>